<evidence type="ECO:0000256" key="2">
    <source>
        <dbReference type="ARBA" id="ARBA00009540"/>
    </source>
</evidence>
<feature type="compositionally biased region" description="Polar residues" evidence="5">
    <location>
        <begin position="322"/>
        <end position="334"/>
    </location>
</feature>
<evidence type="ECO:0000256" key="1">
    <source>
        <dbReference type="ARBA" id="ARBA00004173"/>
    </source>
</evidence>
<dbReference type="PANTHER" id="PTHR23354:SF62">
    <property type="entry name" value="MUSTARD, ISOFORM V"/>
    <property type="match status" value="1"/>
</dbReference>
<feature type="compositionally biased region" description="Low complexity" evidence="5">
    <location>
        <begin position="509"/>
        <end position="522"/>
    </location>
</feature>
<feature type="compositionally biased region" description="Low complexity" evidence="5">
    <location>
        <begin position="298"/>
        <end position="321"/>
    </location>
</feature>
<dbReference type="Proteomes" id="UP000053424">
    <property type="component" value="Unassembled WGS sequence"/>
</dbReference>
<dbReference type="STRING" id="686832.A0A0C2Y9P2"/>
<proteinExistence type="inferred from homology"/>
<comment type="subcellular location">
    <subcellularLocation>
        <location evidence="1">Mitochondrion</location>
    </subcellularLocation>
</comment>
<dbReference type="SMART" id="SM00584">
    <property type="entry name" value="TLDc"/>
    <property type="match status" value="1"/>
</dbReference>
<dbReference type="GO" id="GO:0005739">
    <property type="term" value="C:mitochondrion"/>
    <property type="evidence" value="ECO:0007669"/>
    <property type="project" value="UniProtKB-SubCell"/>
</dbReference>
<accession>A0A0C2Y9P2</accession>
<dbReference type="GO" id="GO:0005634">
    <property type="term" value="C:nucleus"/>
    <property type="evidence" value="ECO:0007669"/>
    <property type="project" value="TreeGrafter"/>
</dbReference>
<feature type="compositionally biased region" description="Basic and acidic residues" evidence="5">
    <location>
        <begin position="224"/>
        <end position="238"/>
    </location>
</feature>
<dbReference type="AlphaFoldDB" id="A0A0C2Y9P2"/>
<dbReference type="EMBL" id="KN831795">
    <property type="protein sequence ID" value="KIM37742.1"/>
    <property type="molecule type" value="Genomic_DNA"/>
</dbReference>
<evidence type="ECO:0000256" key="5">
    <source>
        <dbReference type="SAM" id="MobiDB-lite"/>
    </source>
</evidence>
<dbReference type="PANTHER" id="PTHR23354">
    <property type="entry name" value="NUCLEOLAR PROTEIN 7/ESTROGEN RECEPTOR COACTIVATOR-RELATED"/>
    <property type="match status" value="1"/>
</dbReference>
<feature type="compositionally biased region" description="Polar residues" evidence="5">
    <location>
        <begin position="1"/>
        <end position="10"/>
    </location>
</feature>
<feature type="transmembrane region" description="Helical" evidence="6">
    <location>
        <begin position="716"/>
        <end position="738"/>
    </location>
</feature>
<sequence>MSTRTSTSHDLGSMDPSVHKQPSKEADIDKFATLFTPGTPRGSPTLGFTPLPEVQHNNASRQASHRRGASESSQKSDFGAFVSVSAFDDPLSADIFEDGGLQAPMVAIPTPTTATYPKDAQNTNSSLSFFDQFAQDAKQRLTSRRSVLLEELLKHEDDPLYFLKEELTTPIPPDTATAETLSTTHDHEFDIHQELDPDYFRPLPKLAPPLAVAVEEGTNATSPPHRDPGETLPDDKNSRSSGDPEFQLARSTSYQSLSESLSSIPPRWMSTLLRGGSGGQSPSSASPKPVLESIFGDHTSPSTSPTAHASLSHTHSRAASTPSQSRSFPRSQTLPSPSSSPSSTFLRHNPVFTHTSAFAPPPASPQSSMTLSHGASPFAPHVYIPPSGAPGFKGDSYTWDKGFSEELEEELAREGLPRHGANVKSRTAPVPTTRDEEKEQAEPVSPPSAIKGRLSGGWGSGFGFGFGSIRGSGNGKGKQVADARDVVSPVGSGPLDAGDAKSSMRRASPGHSNGSGSASSSRSRSRLEDDDLGGEHGRKLASLSSPGSDHNLRGRQVGMGDFIERITGDVKLLGRKPATTPILTPELAGRIRPQLPALSRLSKSWSLIYSLDQDGISLNTLYNRCEAHATHKPGPGEIARSNSAMLVVIQDANGAIFGVWLAEGIRLNKGSKGYFGGGESFLWKYAELTFKIFKCTGKNNYVAFCEPEYISFGGGYAFRFLSFVSPLTYWALLLFAWLQ</sequence>
<feature type="compositionally biased region" description="Low complexity" evidence="5">
    <location>
        <begin position="251"/>
        <end position="263"/>
    </location>
</feature>
<evidence type="ECO:0000313" key="9">
    <source>
        <dbReference type="Proteomes" id="UP000053424"/>
    </source>
</evidence>
<dbReference type="GO" id="GO:0006979">
    <property type="term" value="P:response to oxidative stress"/>
    <property type="evidence" value="ECO:0007669"/>
    <property type="project" value="TreeGrafter"/>
</dbReference>
<feature type="region of interest" description="Disordered" evidence="5">
    <location>
        <begin position="1"/>
        <end position="75"/>
    </location>
</feature>
<dbReference type="InterPro" id="IPR006571">
    <property type="entry name" value="TLDc_dom"/>
</dbReference>
<evidence type="ECO:0000256" key="6">
    <source>
        <dbReference type="SAM" id="Phobius"/>
    </source>
</evidence>
<reference evidence="8 9" key="1">
    <citation type="submission" date="2014-04" db="EMBL/GenBank/DDBJ databases">
        <authorList>
            <consortium name="DOE Joint Genome Institute"/>
            <person name="Kuo A."/>
            <person name="Gay G."/>
            <person name="Dore J."/>
            <person name="Kohler A."/>
            <person name="Nagy L.G."/>
            <person name="Floudas D."/>
            <person name="Copeland A."/>
            <person name="Barry K.W."/>
            <person name="Cichocki N."/>
            <person name="Veneault-Fourrey C."/>
            <person name="LaButti K."/>
            <person name="Lindquist E.A."/>
            <person name="Lipzen A."/>
            <person name="Lundell T."/>
            <person name="Morin E."/>
            <person name="Murat C."/>
            <person name="Sun H."/>
            <person name="Tunlid A."/>
            <person name="Henrissat B."/>
            <person name="Grigoriev I.V."/>
            <person name="Hibbett D.S."/>
            <person name="Martin F."/>
            <person name="Nordberg H.P."/>
            <person name="Cantor M.N."/>
            <person name="Hua S.X."/>
        </authorList>
    </citation>
    <scope>NUCLEOTIDE SEQUENCE [LARGE SCALE GENOMIC DNA]</scope>
    <source>
        <strain evidence="9">h7</strain>
    </source>
</reference>
<feature type="domain" description="TLDc" evidence="7">
    <location>
        <begin position="581"/>
        <end position="739"/>
    </location>
</feature>
<evidence type="ECO:0000256" key="4">
    <source>
        <dbReference type="ARBA" id="ARBA00040604"/>
    </source>
</evidence>
<keyword evidence="6" id="KW-1133">Transmembrane helix</keyword>
<dbReference type="HOGENOM" id="CLU_029204_1_1_1"/>
<comment type="similarity">
    <text evidence="2">Belongs to the OXR1 family.</text>
</comment>
<feature type="region of interest" description="Disordered" evidence="5">
    <location>
        <begin position="216"/>
        <end position="348"/>
    </location>
</feature>
<keyword evidence="6" id="KW-0472">Membrane</keyword>
<feature type="region of interest" description="Disordered" evidence="5">
    <location>
        <begin position="353"/>
        <end position="372"/>
    </location>
</feature>
<keyword evidence="9" id="KW-1185">Reference proteome</keyword>
<name>A0A0C2Y9P2_HEBCY</name>
<feature type="region of interest" description="Disordered" evidence="5">
    <location>
        <begin position="472"/>
        <end position="556"/>
    </location>
</feature>
<dbReference type="Pfam" id="PF07534">
    <property type="entry name" value="TLD"/>
    <property type="match status" value="1"/>
</dbReference>
<evidence type="ECO:0000313" key="8">
    <source>
        <dbReference type="EMBL" id="KIM37742.1"/>
    </source>
</evidence>
<dbReference type="OrthoDB" id="26679at2759"/>
<reference evidence="9" key="2">
    <citation type="submission" date="2015-01" db="EMBL/GenBank/DDBJ databases">
        <title>Evolutionary Origins and Diversification of the Mycorrhizal Mutualists.</title>
        <authorList>
            <consortium name="DOE Joint Genome Institute"/>
            <consortium name="Mycorrhizal Genomics Consortium"/>
            <person name="Kohler A."/>
            <person name="Kuo A."/>
            <person name="Nagy L.G."/>
            <person name="Floudas D."/>
            <person name="Copeland A."/>
            <person name="Barry K.W."/>
            <person name="Cichocki N."/>
            <person name="Veneault-Fourrey C."/>
            <person name="LaButti K."/>
            <person name="Lindquist E.A."/>
            <person name="Lipzen A."/>
            <person name="Lundell T."/>
            <person name="Morin E."/>
            <person name="Murat C."/>
            <person name="Riley R."/>
            <person name="Ohm R."/>
            <person name="Sun H."/>
            <person name="Tunlid A."/>
            <person name="Henrissat B."/>
            <person name="Grigoriev I.V."/>
            <person name="Hibbett D.S."/>
            <person name="Martin F."/>
        </authorList>
    </citation>
    <scope>NUCLEOTIDE SEQUENCE [LARGE SCALE GENOMIC DNA]</scope>
    <source>
        <strain evidence="9">h7</strain>
    </source>
</reference>
<feature type="compositionally biased region" description="Low complexity" evidence="5">
    <location>
        <begin position="280"/>
        <end position="289"/>
    </location>
</feature>
<organism evidence="8 9">
    <name type="scientific">Hebeloma cylindrosporum</name>
    <dbReference type="NCBI Taxonomy" id="76867"/>
    <lineage>
        <taxon>Eukaryota</taxon>
        <taxon>Fungi</taxon>
        <taxon>Dikarya</taxon>
        <taxon>Basidiomycota</taxon>
        <taxon>Agaricomycotina</taxon>
        <taxon>Agaricomycetes</taxon>
        <taxon>Agaricomycetidae</taxon>
        <taxon>Agaricales</taxon>
        <taxon>Agaricineae</taxon>
        <taxon>Hymenogastraceae</taxon>
        <taxon>Hebeloma</taxon>
    </lineage>
</organism>
<keyword evidence="6" id="KW-0812">Transmembrane</keyword>
<evidence type="ECO:0000259" key="7">
    <source>
        <dbReference type="PROSITE" id="PS51886"/>
    </source>
</evidence>
<protein>
    <recommendedName>
        <fullName evidence="4">Oxidation resistance protein 1</fullName>
    </recommendedName>
</protein>
<keyword evidence="3" id="KW-0496">Mitochondrion</keyword>
<evidence type="ECO:0000256" key="3">
    <source>
        <dbReference type="ARBA" id="ARBA00023128"/>
    </source>
</evidence>
<dbReference type="PROSITE" id="PS51886">
    <property type="entry name" value="TLDC"/>
    <property type="match status" value="1"/>
</dbReference>
<gene>
    <name evidence="8" type="ORF">M413DRAFT_448260</name>
</gene>
<feature type="region of interest" description="Disordered" evidence="5">
    <location>
        <begin position="418"/>
        <end position="454"/>
    </location>
</feature>